<evidence type="ECO:0000256" key="9">
    <source>
        <dbReference type="ARBA" id="ARBA00022882"/>
    </source>
</evidence>
<dbReference type="InterPro" id="IPR013099">
    <property type="entry name" value="K_chnl_dom"/>
</dbReference>
<dbReference type="InterPro" id="IPR003280">
    <property type="entry name" value="2pore_dom_K_chnl"/>
</dbReference>
<keyword evidence="14 16" id="KW-0407">Ion channel</keyword>
<keyword evidence="8" id="KW-0631">Potassium channel</keyword>
<dbReference type="Pfam" id="PF07885">
    <property type="entry name" value="Ion_trans_2"/>
    <property type="match status" value="2"/>
</dbReference>
<comment type="subcellular location">
    <subcellularLocation>
        <location evidence="1">Cell membrane</location>
        <topology evidence="1">Multi-pass membrane protein</topology>
    </subcellularLocation>
</comment>
<name>A0A8T0BAG1_SILME</name>
<keyword evidence="11 17" id="KW-1133">Transmembrane helix</keyword>
<evidence type="ECO:0000259" key="18">
    <source>
        <dbReference type="Pfam" id="PF07885"/>
    </source>
</evidence>
<dbReference type="PRINTS" id="PR01588">
    <property type="entry name" value="THIKCHANNEL"/>
</dbReference>
<dbReference type="GO" id="GO:0022841">
    <property type="term" value="F:potassium ion leak channel activity"/>
    <property type="evidence" value="ECO:0007669"/>
    <property type="project" value="TreeGrafter"/>
</dbReference>
<organism evidence="19 20">
    <name type="scientific">Silurus meridionalis</name>
    <name type="common">Southern catfish</name>
    <name type="synonym">Silurus soldatovi meridionalis</name>
    <dbReference type="NCBI Taxonomy" id="175797"/>
    <lineage>
        <taxon>Eukaryota</taxon>
        <taxon>Metazoa</taxon>
        <taxon>Chordata</taxon>
        <taxon>Craniata</taxon>
        <taxon>Vertebrata</taxon>
        <taxon>Euteleostomi</taxon>
        <taxon>Actinopterygii</taxon>
        <taxon>Neopterygii</taxon>
        <taxon>Teleostei</taxon>
        <taxon>Ostariophysi</taxon>
        <taxon>Siluriformes</taxon>
        <taxon>Siluridae</taxon>
        <taxon>Silurus</taxon>
    </lineage>
</organism>
<dbReference type="PANTHER" id="PTHR11003">
    <property type="entry name" value="POTASSIUM CHANNEL, SUBFAMILY K"/>
    <property type="match status" value="1"/>
</dbReference>
<dbReference type="GO" id="GO:0015271">
    <property type="term" value="F:outward rectifier potassium channel activity"/>
    <property type="evidence" value="ECO:0007669"/>
    <property type="project" value="TreeGrafter"/>
</dbReference>
<keyword evidence="9" id="KW-0851">Voltage-gated channel</keyword>
<evidence type="ECO:0000256" key="1">
    <source>
        <dbReference type="ARBA" id="ARBA00004651"/>
    </source>
</evidence>
<dbReference type="EMBL" id="JABFDY010000008">
    <property type="protein sequence ID" value="KAF7704031.1"/>
    <property type="molecule type" value="Genomic_DNA"/>
</dbReference>
<dbReference type="SUPFAM" id="SSF81324">
    <property type="entry name" value="Voltage-gated potassium channels"/>
    <property type="match status" value="2"/>
</dbReference>
<reference evidence="19" key="1">
    <citation type="submission" date="2020-08" db="EMBL/GenBank/DDBJ databases">
        <title>Chromosome-level assembly of Southern catfish (Silurus meridionalis) provides insights into visual adaptation to the nocturnal and benthic lifestyles.</title>
        <authorList>
            <person name="Zhang Y."/>
            <person name="Wang D."/>
            <person name="Peng Z."/>
        </authorList>
    </citation>
    <scope>NUCLEOTIDE SEQUENCE</scope>
    <source>
        <strain evidence="19">SWU-2019-XX</strain>
        <tissue evidence="19">Muscle</tissue>
    </source>
</reference>
<keyword evidence="5" id="KW-0633">Potassium transport</keyword>
<keyword evidence="7" id="KW-0479">Metal-binding</keyword>
<dbReference type="PRINTS" id="PR01333">
    <property type="entry name" value="2POREKCHANEL"/>
</dbReference>
<dbReference type="GO" id="GO:0030322">
    <property type="term" value="P:stabilization of membrane potential"/>
    <property type="evidence" value="ECO:0007669"/>
    <property type="project" value="TreeGrafter"/>
</dbReference>
<evidence type="ECO:0000256" key="2">
    <source>
        <dbReference type="ARBA" id="ARBA00006666"/>
    </source>
</evidence>
<keyword evidence="4" id="KW-1003">Cell membrane</keyword>
<evidence type="ECO:0000313" key="20">
    <source>
        <dbReference type="Proteomes" id="UP000606274"/>
    </source>
</evidence>
<dbReference type="PANTHER" id="PTHR11003:SF57">
    <property type="entry name" value="POTASSIUM CHANNEL SUBFAMILY K MEMBER 13"/>
    <property type="match status" value="1"/>
</dbReference>
<feature type="transmembrane region" description="Helical" evidence="17">
    <location>
        <begin position="200"/>
        <end position="222"/>
    </location>
</feature>
<keyword evidence="12 16" id="KW-0406">Ion transport</keyword>
<protein>
    <recommendedName>
        <fullName evidence="18">Potassium channel domain-containing protein</fullName>
    </recommendedName>
</protein>
<feature type="transmembrane region" description="Helical" evidence="17">
    <location>
        <begin position="103"/>
        <end position="122"/>
    </location>
</feature>
<keyword evidence="13 17" id="KW-0472">Membrane</keyword>
<comment type="catalytic activity">
    <reaction evidence="15">
        <text>K(+)(in) = K(+)(out)</text>
        <dbReference type="Rhea" id="RHEA:29463"/>
        <dbReference type="ChEBI" id="CHEBI:29103"/>
    </reaction>
</comment>
<evidence type="ECO:0000256" key="12">
    <source>
        <dbReference type="ARBA" id="ARBA00023065"/>
    </source>
</evidence>
<feature type="transmembrane region" description="Helical" evidence="17">
    <location>
        <begin position="262"/>
        <end position="282"/>
    </location>
</feature>
<keyword evidence="6 16" id="KW-0812">Transmembrane</keyword>
<evidence type="ECO:0000256" key="3">
    <source>
        <dbReference type="ARBA" id="ARBA00022448"/>
    </source>
</evidence>
<dbReference type="Gene3D" id="1.10.287.70">
    <property type="match status" value="1"/>
</dbReference>
<evidence type="ECO:0000256" key="4">
    <source>
        <dbReference type="ARBA" id="ARBA00022475"/>
    </source>
</evidence>
<feature type="transmembrane region" description="Helical" evidence="17">
    <location>
        <begin position="27"/>
        <end position="46"/>
    </location>
</feature>
<dbReference type="Proteomes" id="UP000606274">
    <property type="component" value="Unassembled WGS sequence"/>
</dbReference>
<evidence type="ECO:0000256" key="7">
    <source>
        <dbReference type="ARBA" id="ARBA00022723"/>
    </source>
</evidence>
<sequence>MMACRGWCCCLGLGSTSEDTARFAMLALLILVYLVCGAAVFSALEWPEEEQAKGRWARSFDLFSRKHNVSRRELEGFLRAYEEATGAGIRVDRPRARWDFQGAFYFVGTVVSTIGFGMTTPATVGGKIFLIFYGLIGCAATILFFNLFLERIITVLAFVLKSCHEAQHRRKGVLPHDSRHEARHARQHGEDSLAGWKPSVYCVMLILCVAAIIISCCASAMYSSMEGWGYVDSLYFCFVAFSTIGFGDMVSGQSAAYDNQTLYSLGNFFFILLGACCIYSLFNVISIVIKQVLNWLLKKLKMPCRHCPGRNLRPGRNTIMPSHFRTRVRNISIDTDAVNDSETDGRRMSGEMISMRDFLAANKVNLAIMQKQLSETANGYPRPPGSMSRHDEFSGGVGALGIMNNRLAETSVDR</sequence>
<dbReference type="AlphaFoldDB" id="A0A8T0BAG1"/>
<evidence type="ECO:0000256" key="8">
    <source>
        <dbReference type="ARBA" id="ARBA00022826"/>
    </source>
</evidence>
<feature type="transmembrane region" description="Helical" evidence="17">
    <location>
        <begin position="228"/>
        <end position="250"/>
    </location>
</feature>
<evidence type="ECO:0000256" key="15">
    <source>
        <dbReference type="ARBA" id="ARBA00034430"/>
    </source>
</evidence>
<evidence type="ECO:0000256" key="14">
    <source>
        <dbReference type="ARBA" id="ARBA00023303"/>
    </source>
</evidence>
<dbReference type="FunFam" id="1.10.287.70:FF:000070">
    <property type="entry name" value="Potassium channel, subfamily K, member 12 like"/>
    <property type="match status" value="1"/>
</dbReference>
<feature type="domain" description="Potassium channel" evidence="18">
    <location>
        <begin position="205"/>
        <end position="290"/>
    </location>
</feature>
<dbReference type="GO" id="GO:0046872">
    <property type="term" value="F:metal ion binding"/>
    <property type="evidence" value="ECO:0007669"/>
    <property type="project" value="UniProtKB-KW"/>
</dbReference>
<keyword evidence="3 16" id="KW-0813">Transport</keyword>
<evidence type="ECO:0000256" key="5">
    <source>
        <dbReference type="ARBA" id="ARBA00022538"/>
    </source>
</evidence>
<dbReference type="OrthoDB" id="297496at2759"/>
<evidence type="ECO:0000256" key="6">
    <source>
        <dbReference type="ARBA" id="ARBA00022692"/>
    </source>
</evidence>
<evidence type="ECO:0000256" key="16">
    <source>
        <dbReference type="RuleBase" id="RU003857"/>
    </source>
</evidence>
<evidence type="ECO:0000256" key="17">
    <source>
        <dbReference type="SAM" id="Phobius"/>
    </source>
</evidence>
<evidence type="ECO:0000313" key="19">
    <source>
        <dbReference type="EMBL" id="KAF7704031.1"/>
    </source>
</evidence>
<evidence type="ECO:0000256" key="10">
    <source>
        <dbReference type="ARBA" id="ARBA00022958"/>
    </source>
</evidence>
<keyword evidence="20" id="KW-1185">Reference proteome</keyword>
<dbReference type="InterPro" id="IPR005410">
    <property type="entry name" value="2pore_dom_K_chnl_THIK"/>
</dbReference>
<comment type="similarity">
    <text evidence="2 16">Belongs to the two pore domain potassium channel (TC 1.A.1.8) family.</text>
</comment>
<accession>A0A8T0BAG1</accession>
<dbReference type="GO" id="GO:0034702">
    <property type="term" value="C:monoatomic ion channel complex"/>
    <property type="evidence" value="ECO:0007669"/>
    <property type="project" value="UniProtKB-KW"/>
</dbReference>
<feature type="transmembrane region" description="Helical" evidence="17">
    <location>
        <begin position="128"/>
        <end position="149"/>
    </location>
</feature>
<evidence type="ECO:0000256" key="13">
    <source>
        <dbReference type="ARBA" id="ARBA00023136"/>
    </source>
</evidence>
<feature type="domain" description="Potassium channel" evidence="18">
    <location>
        <begin position="94"/>
        <end position="152"/>
    </location>
</feature>
<proteinExistence type="inferred from homology"/>
<evidence type="ECO:0000256" key="11">
    <source>
        <dbReference type="ARBA" id="ARBA00022989"/>
    </source>
</evidence>
<dbReference type="GO" id="GO:0005886">
    <property type="term" value="C:plasma membrane"/>
    <property type="evidence" value="ECO:0007669"/>
    <property type="project" value="UniProtKB-SubCell"/>
</dbReference>
<gene>
    <name evidence="19" type="ORF">HF521_021103</name>
</gene>
<keyword evidence="10" id="KW-0630">Potassium</keyword>
<comment type="caution">
    <text evidence="19">The sequence shown here is derived from an EMBL/GenBank/DDBJ whole genome shotgun (WGS) entry which is preliminary data.</text>
</comment>